<dbReference type="NCBIfam" id="TIGR02887">
    <property type="entry name" value="spore_ger_x_C"/>
    <property type="match status" value="1"/>
</dbReference>
<dbReference type="InterPro" id="IPR046953">
    <property type="entry name" value="Spore_GerAC-like_C"/>
</dbReference>
<dbReference type="Proteomes" id="UP001237207">
    <property type="component" value="Unassembled WGS sequence"/>
</dbReference>
<reference evidence="10" key="1">
    <citation type="submission" date="2023-07" db="EMBL/GenBank/DDBJ databases">
        <title>Genomic Encyclopedia of Type Strains, Phase IV (KMG-IV): sequencing the most valuable type-strain genomes for metagenomic binning, comparative biology and taxonomic classification.</title>
        <authorList>
            <person name="Goeker M."/>
        </authorList>
    </citation>
    <scope>NUCLEOTIDE SEQUENCE</scope>
    <source>
        <strain evidence="10">DSM 23947</strain>
    </source>
</reference>
<evidence type="ECO:0000256" key="4">
    <source>
        <dbReference type="ARBA" id="ARBA00022729"/>
    </source>
</evidence>
<comment type="similarity">
    <text evidence="2">Belongs to the GerABKC lipoprotein family.</text>
</comment>
<accession>A0AAJ1SY60</accession>
<gene>
    <name evidence="10" type="ORF">J2S13_001046</name>
</gene>
<evidence type="ECO:0000256" key="3">
    <source>
        <dbReference type="ARBA" id="ARBA00022544"/>
    </source>
</evidence>
<dbReference type="GO" id="GO:0016020">
    <property type="term" value="C:membrane"/>
    <property type="evidence" value="ECO:0007669"/>
    <property type="project" value="UniProtKB-SubCell"/>
</dbReference>
<evidence type="ECO:0000256" key="6">
    <source>
        <dbReference type="ARBA" id="ARBA00023139"/>
    </source>
</evidence>
<dbReference type="Pfam" id="PF25198">
    <property type="entry name" value="Spore_GerAC_N"/>
    <property type="match status" value="1"/>
</dbReference>
<keyword evidence="6" id="KW-0564">Palmitate</keyword>
<evidence type="ECO:0000259" key="8">
    <source>
        <dbReference type="Pfam" id="PF05504"/>
    </source>
</evidence>
<comment type="subcellular location">
    <subcellularLocation>
        <location evidence="1">Membrane</location>
        <topology evidence="1">Lipid-anchor</topology>
    </subcellularLocation>
</comment>
<dbReference type="AlphaFoldDB" id="A0AAJ1SY60"/>
<evidence type="ECO:0000256" key="2">
    <source>
        <dbReference type="ARBA" id="ARBA00007886"/>
    </source>
</evidence>
<sequence>MAQSIKTESQPNGHKMITCQNSLIRKFQVMIRSFFSKKNRLLLLMISSVLFIHGCSDSTPPEDMVYAHGIGVDYVDGEYIIYLQIINLGSIAKTEGGGDEEKDPTEMGRVKAKNLDEALFKLYQSSQIKIYWSDVSFLILTENLLKEKGIQDVMELWNRYPEIRYHINIFSAEDHLEDILLFTPLLSISTTLSKLSRPESSLKQSSFLPMRNMREFVIALNEPGYSVPIPKVYVTKTVWQTNKEPRNMVGFSGVTLYHRDKHYLGKISEEKARGLRWVTNHFTRDQLTMKLSDDNETSLVIKDKKSTIIPFVQNGEIRFKIKINAKASINLFDKAVPLEELRKEAVKTMRKQIQTTYQTALEQGSDIYNLSGALYRKNNPLWKKNQVSGEIPLSKDSIDIDIQLQIKDSGSLRFHPTIES</sequence>
<feature type="domain" description="Spore germination GerAC-like C-terminal" evidence="8">
    <location>
        <begin position="252"/>
        <end position="410"/>
    </location>
</feature>
<dbReference type="RefSeq" id="WP_307256634.1">
    <property type="nucleotide sequence ID" value="NZ_JAUSUC010000009.1"/>
</dbReference>
<dbReference type="GO" id="GO:0009847">
    <property type="term" value="P:spore germination"/>
    <property type="evidence" value="ECO:0007669"/>
    <property type="project" value="InterPro"/>
</dbReference>
<dbReference type="Gene3D" id="3.30.300.210">
    <property type="entry name" value="Nutrient germinant receptor protein C, domain 3"/>
    <property type="match status" value="1"/>
</dbReference>
<dbReference type="InterPro" id="IPR057336">
    <property type="entry name" value="GerAC_N"/>
</dbReference>
<keyword evidence="3" id="KW-0309">Germination</keyword>
<dbReference type="PANTHER" id="PTHR35789">
    <property type="entry name" value="SPORE GERMINATION PROTEIN B3"/>
    <property type="match status" value="1"/>
</dbReference>
<dbReference type="InterPro" id="IPR008844">
    <property type="entry name" value="Spore_GerAC-like"/>
</dbReference>
<evidence type="ECO:0000313" key="11">
    <source>
        <dbReference type="Proteomes" id="UP001237207"/>
    </source>
</evidence>
<evidence type="ECO:0000256" key="1">
    <source>
        <dbReference type="ARBA" id="ARBA00004635"/>
    </source>
</evidence>
<comment type="caution">
    <text evidence="10">The sequence shown here is derived from an EMBL/GenBank/DDBJ whole genome shotgun (WGS) entry which is preliminary data.</text>
</comment>
<evidence type="ECO:0000259" key="9">
    <source>
        <dbReference type="Pfam" id="PF25198"/>
    </source>
</evidence>
<keyword evidence="11" id="KW-1185">Reference proteome</keyword>
<evidence type="ECO:0000313" key="10">
    <source>
        <dbReference type="EMBL" id="MDQ0214649.1"/>
    </source>
</evidence>
<dbReference type="InterPro" id="IPR038501">
    <property type="entry name" value="Spore_GerAC_C_sf"/>
</dbReference>
<name>A0AAJ1SY60_9BACI</name>
<evidence type="ECO:0000256" key="5">
    <source>
        <dbReference type="ARBA" id="ARBA00023136"/>
    </source>
</evidence>
<keyword evidence="5" id="KW-0472">Membrane</keyword>
<keyword evidence="4" id="KW-0732">Signal</keyword>
<protein>
    <submittedName>
        <fullName evidence="10">Ger(X)C family germination protein</fullName>
    </submittedName>
</protein>
<organism evidence="10 11">
    <name type="scientific">Oikeobacillus pervagus</name>
    <dbReference type="NCBI Taxonomy" id="1325931"/>
    <lineage>
        <taxon>Bacteria</taxon>
        <taxon>Bacillati</taxon>
        <taxon>Bacillota</taxon>
        <taxon>Bacilli</taxon>
        <taxon>Bacillales</taxon>
        <taxon>Bacillaceae</taxon>
        <taxon>Oikeobacillus</taxon>
    </lineage>
</organism>
<dbReference type="EMBL" id="JAUSUC010000009">
    <property type="protein sequence ID" value="MDQ0214649.1"/>
    <property type="molecule type" value="Genomic_DNA"/>
</dbReference>
<feature type="domain" description="Spore germination protein N-terminal" evidence="9">
    <location>
        <begin position="57"/>
        <end position="230"/>
    </location>
</feature>
<proteinExistence type="inferred from homology"/>
<evidence type="ECO:0000256" key="7">
    <source>
        <dbReference type="ARBA" id="ARBA00023288"/>
    </source>
</evidence>
<dbReference type="PANTHER" id="PTHR35789:SF1">
    <property type="entry name" value="SPORE GERMINATION PROTEIN B3"/>
    <property type="match status" value="1"/>
</dbReference>
<keyword evidence="7" id="KW-0449">Lipoprotein</keyword>
<dbReference type="Pfam" id="PF05504">
    <property type="entry name" value="Spore_GerAC"/>
    <property type="match status" value="1"/>
</dbReference>